<reference evidence="4 5" key="1">
    <citation type="submission" date="2016-05" db="EMBL/GenBank/DDBJ databases">
        <authorList>
            <person name="Naeem Raeece"/>
        </authorList>
    </citation>
    <scope>NUCLEOTIDE SEQUENCE [LARGE SCALE GENOMIC DNA]</scope>
</reference>
<proteinExistence type="predicted"/>
<gene>
    <name evidence="3" type="ORF">POVCU1_049580</name>
    <name evidence="2" type="ORF">POVCU2_0078940</name>
</gene>
<dbReference type="Pfam" id="PF05795">
    <property type="entry name" value="Plasmodium_Vir"/>
    <property type="match status" value="1"/>
</dbReference>
<evidence type="ECO:0000256" key="1">
    <source>
        <dbReference type="SAM" id="MobiDB-lite"/>
    </source>
</evidence>
<evidence type="ECO:0000313" key="5">
    <source>
        <dbReference type="Proteomes" id="UP000078560"/>
    </source>
</evidence>
<organism evidence="2 5">
    <name type="scientific">Plasmodium ovale curtisi</name>
    <dbReference type="NCBI Taxonomy" id="864141"/>
    <lineage>
        <taxon>Eukaryota</taxon>
        <taxon>Sar</taxon>
        <taxon>Alveolata</taxon>
        <taxon>Apicomplexa</taxon>
        <taxon>Aconoidasida</taxon>
        <taxon>Haemosporida</taxon>
        <taxon>Plasmodiidae</taxon>
        <taxon>Plasmodium</taxon>
        <taxon>Plasmodium (Plasmodium)</taxon>
    </lineage>
</organism>
<dbReference type="EMBL" id="FLQU01001464">
    <property type="protein sequence ID" value="SBS93087.1"/>
    <property type="molecule type" value="Genomic_DNA"/>
</dbReference>
<accession>A0A1A8WJG9</accession>
<feature type="region of interest" description="Disordered" evidence="1">
    <location>
        <begin position="231"/>
        <end position="276"/>
    </location>
</feature>
<evidence type="ECO:0000313" key="2">
    <source>
        <dbReference type="EMBL" id="SBS93087.1"/>
    </source>
</evidence>
<dbReference type="EMBL" id="FLQV01001019">
    <property type="protein sequence ID" value="SBS98914.1"/>
    <property type="molecule type" value="Genomic_DNA"/>
</dbReference>
<dbReference type="AlphaFoldDB" id="A0A1A8WJG9"/>
<evidence type="ECO:0000313" key="3">
    <source>
        <dbReference type="EMBL" id="SBS98914.1"/>
    </source>
</evidence>
<reference evidence="2" key="2">
    <citation type="submission" date="2016-05" db="EMBL/GenBank/DDBJ databases">
        <authorList>
            <person name="Lavstsen T."/>
            <person name="Jespersen J.S."/>
        </authorList>
    </citation>
    <scope>NUCLEOTIDE SEQUENCE [LARGE SCALE GENOMIC DNA]</scope>
</reference>
<sequence>MSDDVSMLSRTTYYDNIGTLTSVKNYDKLDNNDNTYGEYDKCYSQETKVKEFDGFGDFCYKLTGNLVNFKRLPFEDLFPNSRCKYLNCWVYDRLLKENIKITDKKFYDIIPAIIKIFYDSYEHNECSYNFFSIPIEDFKKMKKLYDYGSNYSMIKFELQGNQNKCSQEYYTYINRSVELYKSVKAECSTKKDLYCTVIDDIEKIHKYEELSGLTCIPVSNPTELQNMRQDSLHDDGAQENESRGGMHEGHRESLSYESPQEDAMDQEQGIGTDSPSSSNVTMGILFPFMGILLSAFSLYKFTPIGSLLQDSIGRKQFIGHASEELESIPYSYGDMDTNDYGNSHHIGYHTVQNS</sequence>
<feature type="compositionally biased region" description="Basic and acidic residues" evidence="1">
    <location>
        <begin position="231"/>
        <end position="254"/>
    </location>
</feature>
<dbReference type="InterPro" id="IPR008780">
    <property type="entry name" value="Plasmodium_Vir"/>
</dbReference>
<dbReference type="Proteomes" id="UP000078560">
    <property type="component" value="Unassembled WGS sequence"/>
</dbReference>
<evidence type="ECO:0000313" key="4">
    <source>
        <dbReference type="Proteomes" id="UP000078546"/>
    </source>
</evidence>
<protein>
    <submittedName>
        <fullName evidence="2">PIR Superfamily Protein</fullName>
    </submittedName>
</protein>
<dbReference type="Proteomes" id="UP000078546">
    <property type="component" value="Unassembled WGS sequence"/>
</dbReference>
<name>A0A1A8WJG9_PLAOA</name>